<evidence type="ECO:0000256" key="1">
    <source>
        <dbReference type="SAM" id="MobiDB-lite"/>
    </source>
</evidence>
<sequence>MVFGHHSVRFALARQRAFLFLVDVVVRDERPARLHTQQRNQLDPTLGVPSGGWLHGASRPPPHRADNSTLRRPHITSPRTPPSAIAEETPVSLVIGERETVQTTWLDALLTAPAPSDDRTFRALNYPARRQPRQSPLDSSSDELRLSWGTLA</sequence>
<feature type="region of interest" description="Disordered" evidence="1">
    <location>
        <begin position="35"/>
        <end position="90"/>
    </location>
</feature>
<dbReference type="EMBL" id="OZ035838">
    <property type="protein sequence ID" value="CAL1583650.1"/>
    <property type="molecule type" value="Genomic_DNA"/>
</dbReference>
<gene>
    <name evidence="2" type="ORF">KC01_LOCUS14100</name>
</gene>
<name>A0AAV2K6V4_KNICA</name>
<reference evidence="2 3" key="1">
    <citation type="submission" date="2024-04" db="EMBL/GenBank/DDBJ databases">
        <authorList>
            <person name="Waldvogel A.-M."/>
            <person name="Schoenle A."/>
        </authorList>
    </citation>
    <scope>NUCLEOTIDE SEQUENCE [LARGE SCALE GENOMIC DNA]</scope>
</reference>
<dbReference type="AlphaFoldDB" id="A0AAV2K6V4"/>
<organism evidence="2 3">
    <name type="scientific">Knipowitschia caucasica</name>
    <name type="common">Caucasian dwarf goby</name>
    <name type="synonym">Pomatoschistus caucasicus</name>
    <dbReference type="NCBI Taxonomy" id="637954"/>
    <lineage>
        <taxon>Eukaryota</taxon>
        <taxon>Metazoa</taxon>
        <taxon>Chordata</taxon>
        <taxon>Craniata</taxon>
        <taxon>Vertebrata</taxon>
        <taxon>Euteleostomi</taxon>
        <taxon>Actinopterygii</taxon>
        <taxon>Neopterygii</taxon>
        <taxon>Teleostei</taxon>
        <taxon>Neoteleostei</taxon>
        <taxon>Acanthomorphata</taxon>
        <taxon>Gobiaria</taxon>
        <taxon>Gobiiformes</taxon>
        <taxon>Gobioidei</taxon>
        <taxon>Gobiidae</taxon>
        <taxon>Gobiinae</taxon>
        <taxon>Knipowitschia</taxon>
    </lineage>
</organism>
<feature type="region of interest" description="Disordered" evidence="1">
    <location>
        <begin position="127"/>
        <end position="152"/>
    </location>
</feature>
<accession>A0AAV2K6V4</accession>
<proteinExistence type="predicted"/>
<protein>
    <submittedName>
        <fullName evidence="2">Uncharacterized protein</fullName>
    </submittedName>
</protein>
<dbReference type="Proteomes" id="UP001497482">
    <property type="component" value="Chromosome 16"/>
</dbReference>
<keyword evidence="3" id="KW-1185">Reference proteome</keyword>
<evidence type="ECO:0000313" key="3">
    <source>
        <dbReference type="Proteomes" id="UP001497482"/>
    </source>
</evidence>
<evidence type="ECO:0000313" key="2">
    <source>
        <dbReference type="EMBL" id="CAL1583650.1"/>
    </source>
</evidence>